<protein>
    <submittedName>
        <fullName evidence="1">Uncharacterized protein</fullName>
    </submittedName>
</protein>
<evidence type="ECO:0000313" key="1">
    <source>
        <dbReference type="EMBL" id="SAL72947.1"/>
    </source>
</evidence>
<reference evidence="1 2" key="1">
    <citation type="submission" date="2016-01" db="EMBL/GenBank/DDBJ databases">
        <authorList>
            <person name="Oliw E.H."/>
        </authorList>
    </citation>
    <scope>NUCLEOTIDE SEQUENCE [LARGE SCALE GENOMIC DNA]</scope>
    <source>
        <strain evidence="1">LMG 27134</strain>
    </source>
</reference>
<proteinExistence type="predicted"/>
<sequence length="173" mass="19678">MRQSVVELLISKKEEKRRCRFIPIVVKPVARSPSCVLSLNATRPVLAPRVAPSRSACWPCLRWHLCRRRGVPNARSTNVRFIRISMEPDAAAGRAYSQAPNRRWFEWIRRWRLRAPGPIHGASATVRSGGQQSDAMVFNHSSPTRVINAQRIGKPIEHFEPPVDARTARTRGR</sequence>
<dbReference type="Proteomes" id="UP000054683">
    <property type="component" value="Unassembled WGS sequence"/>
</dbReference>
<accession>A0A158JVW9</accession>
<dbReference type="AlphaFoldDB" id="A0A158JVW9"/>
<dbReference type="EMBL" id="FCOK02000127">
    <property type="protein sequence ID" value="SAL72947.1"/>
    <property type="molecule type" value="Genomic_DNA"/>
</dbReference>
<name>A0A158JVW9_9BURK</name>
<evidence type="ECO:0000313" key="2">
    <source>
        <dbReference type="Proteomes" id="UP000054683"/>
    </source>
</evidence>
<gene>
    <name evidence="1" type="ORF">AWB69_08893</name>
</gene>
<organism evidence="1 2">
    <name type="scientific">Caballeronia udeis</name>
    <dbReference type="NCBI Taxonomy" id="1232866"/>
    <lineage>
        <taxon>Bacteria</taxon>
        <taxon>Pseudomonadati</taxon>
        <taxon>Pseudomonadota</taxon>
        <taxon>Betaproteobacteria</taxon>
        <taxon>Burkholderiales</taxon>
        <taxon>Burkholderiaceae</taxon>
        <taxon>Caballeronia</taxon>
    </lineage>
</organism>